<name>A0ACB9CI19_ARCLA</name>
<sequence>MKSGPKRQAETNLTLPFFNAFHLSNKSILTHPHFTHKSSFSLSTPLFLSLKTPLLFLQPFLSLQSSSCCSSS</sequence>
<comment type="caution">
    <text evidence="1">The sequence shown here is derived from an EMBL/GenBank/DDBJ whole genome shotgun (WGS) entry which is preliminary data.</text>
</comment>
<dbReference type="Proteomes" id="UP001055879">
    <property type="component" value="Linkage Group LG04"/>
</dbReference>
<organism evidence="1 2">
    <name type="scientific">Arctium lappa</name>
    <name type="common">Greater burdock</name>
    <name type="synonym">Lappa major</name>
    <dbReference type="NCBI Taxonomy" id="4217"/>
    <lineage>
        <taxon>Eukaryota</taxon>
        <taxon>Viridiplantae</taxon>
        <taxon>Streptophyta</taxon>
        <taxon>Embryophyta</taxon>
        <taxon>Tracheophyta</taxon>
        <taxon>Spermatophyta</taxon>
        <taxon>Magnoliopsida</taxon>
        <taxon>eudicotyledons</taxon>
        <taxon>Gunneridae</taxon>
        <taxon>Pentapetalae</taxon>
        <taxon>asterids</taxon>
        <taxon>campanulids</taxon>
        <taxon>Asterales</taxon>
        <taxon>Asteraceae</taxon>
        <taxon>Carduoideae</taxon>
        <taxon>Cardueae</taxon>
        <taxon>Arctiinae</taxon>
        <taxon>Arctium</taxon>
    </lineage>
</organism>
<proteinExistence type="predicted"/>
<accession>A0ACB9CI19</accession>
<keyword evidence="2" id="KW-1185">Reference proteome</keyword>
<evidence type="ECO:0000313" key="1">
    <source>
        <dbReference type="EMBL" id="KAI3733927.1"/>
    </source>
</evidence>
<protein>
    <submittedName>
        <fullName evidence="1">Uncharacterized protein</fullName>
    </submittedName>
</protein>
<gene>
    <name evidence="1" type="ORF">L6452_13386</name>
</gene>
<reference evidence="1 2" key="2">
    <citation type="journal article" date="2022" name="Mol. Ecol. Resour.">
        <title>The genomes of chicory, endive, great burdock and yacon provide insights into Asteraceae paleo-polyploidization history and plant inulin production.</title>
        <authorList>
            <person name="Fan W."/>
            <person name="Wang S."/>
            <person name="Wang H."/>
            <person name="Wang A."/>
            <person name="Jiang F."/>
            <person name="Liu H."/>
            <person name="Zhao H."/>
            <person name="Xu D."/>
            <person name="Zhang Y."/>
        </authorList>
    </citation>
    <scope>NUCLEOTIDE SEQUENCE [LARGE SCALE GENOMIC DNA]</scope>
    <source>
        <strain evidence="2">cv. Niubang</strain>
    </source>
</reference>
<dbReference type="EMBL" id="CM042050">
    <property type="protein sequence ID" value="KAI3733927.1"/>
    <property type="molecule type" value="Genomic_DNA"/>
</dbReference>
<evidence type="ECO:0000313" key="2">
    <source>
        <dbReference type="Proteomes" id="UP001055879"/>
    </source>
</evidence>
<reference evidence="2" key="1">
    <citation type="journal article" date="2022" name="Mol. Ecol. Resour.">
        <title>The genomes of chicory, endive, great burdock and yacon provide insights into Asteraceae palaeo-polyploidization history and plant inulin production.</title>
        <authorList>
            <person name="Fan W."/>
            <person name="Wang S."/>
            <person name="Wang H."/>
            <person name="Wang A."/>
            <person name="Jiang F."/>
            <person name="Liu H."/>
            <person name="Zhao H."/>
            <person name="Xu D."/>
            <person name="Zhang Y."/>
        </authorList>
    </citation>
    <scope>NUCLEOTIDE SEQUENCE [LARGE SCALE GENOMIC DNA]</scope>
    <source>
        <strain evidence="2">cv. Niubang</strain>
    </source>
</reference>